<evidence type="ECO:0000313" key="9">
    <source>
        <dbReference type="EMBL" id="TVO75865.1"/>
    </source>
</evidence>
<dbReference type="SUPFAM" id="SSF52172">
    <property type="entry name" value="CheY-like"/>
    <property type="match status" value="1"/>
</dbReference>
<dbReference type="GO" id="GO:0005829">
    <property type="term" value="C:cytosol"/>
    <property type="evidence" value="ECO:0007669"/>
    <property type="project" value="TreeGrafter"/>
</dbReference>
<dbReference type="GO" id="GO:0006355">
    <property type="term" value="P:regulation of DNA-templated transcription"/>
    <property type="evidence" value="ECO:0007669"/>
    <property type="project" value="TreeGrafter"/>
</dbReference>
<dbReference type="Pfam" id="PF03861">
    <property type="entry name" value="ANTAR"/>
    <property type="match status" value="1"/>
</dbReference>
<accession>A0A558DRU5</accession>
<gene>
    <name evidence="9" type="ORF">FHP88_07655</name>
</gene>
<evidence type="ECO:0000256" key="4">
    <source>
        <dbReference type="ARBA" id="ARBA00023125"/>
    </source>
</evidence>
<evidence type="ECO:0000313" key="10">
    <source>
        <dbReference type="Proteomes" id="UP000316649"/>
    </source>
</evidence>
<dbReference type="PROSITE" id="PS50110">
    <property type="entry name" value="RESPONSE_REGULATORY"/>
    <property type="match status" value="1"/>
</dbReference>
<dbReference type="CDD" id="cd00156">
    <property type="entry name" value="REC"/>
    <property type="match status" value="1"/>
</dbReference>
<organism evidence="9 10">
    <name type="scientific">Sedimenticola selenatireducens</name>
    <dbReference type="NCBI Taxonomy" id="191960"/>
    <lineage>
        <taxon>Bacteria</taxon>
        <taxon>Pseudomonadati</taxon>
        <taxon>Pseudomonadota</taxon>
        <taxon>Gammaproteobacteria</taxon>
        <taxon>Chromatiales</taxon>
        <taxon>Sedimenticolaceae</taxon>
        <taxon>Sedimenticola</taxon>
    </lineage>
</organism>
<keyword evidence="2" id="KW-0902">Two-component regulatory system</keyword>
<dbReference type="Gene3D" id="3.40.50.2300">
    <property type="match status" value="1"/>
</dbReference>
<dbReference type="PIRSF" id="PIRSF036382">
    <property type="entry name" value="RR_antiterm"/>
    <property type="match status" value="1"/>
</dbReference>
<dbReference type="Gene3D" id="1.10.10.10">
    <property type="entry name" value="Winged helix-like DNA-binding domain superfamily/Winged helix DNA-binding domain"/>
    <property type="match status" value="1"/>
</dbReference>
<reference evidence="9 10" key="1">
    <citation type="submission" date="2019-07" db="EMBL/GenBank/DDBJ databases">
        <title>The pathways for chlorine oxyanion respiration interact through the shared metabolite chlorate.</title>
        <authorList>
            <person name="Barnum T.P."/>
            <person name="Cheng Y."/>
            <person name="Hill K.A."/>
            <person name="Lucas L.N."/>
            <person name="Carlson H.K."/>
            <person name="Coates J.D."/>
        </authorList>
    </citation>
    <scope>NUCLEOTIDE SEQUENCE [LARGE SCALE GENOMIC DNA]</scope>
    <source>
        <strain evidence="9 10">BK-1</strain>
    </source>
</reference>
<dbReference type="GO" id="GO:0003723">
    <property type="term" value="F:RNA binding"/>
    <property type="evidence" value="ECO:0007669"/>
    <property type="project" value="InterPro"/>
</dbReference>
<dbReference type="SMART" id="SM01012">
    <property type="entry name" value="ANTAR"/>
    <property type="match status" value="1"/>
</dbReference>
<dbReference type="PANTHER" id="PTHR48111">
    <property type="entry name" value="REGULATOR OF RPOS"/>
    <property type="match status" value="1"/>
</dbReference>
<dbReference type="GO" id="GO:0032993">
    <property type="term" value="C:protein-DNA complex"/>
    <property type="evidence" value="ECO:0007669"/>
    <property type="project" value="TreeGrafter"/>
</dbReference>
<dbReference type="Pfam" id="PF00072">
    <property type="entry name" value="Response_reg"/>
    <property type="match status" value="1"/>
</dbReference>
<comment type="caution">
    <text evidence="9">The sequence shown here is derived from an EMBL/GenBank/DDBJ whole genome shotgun (WGS) entry which is preliminary data.</text>
</comment>
<dbReference type="InterPro" id="IPR001789">
    <property type="entry name" value="Sig_transdc_resp-reg_receiver"/>
</dbReference>
<dbReference type="EMBL" id="VMNH01000007">
    <property type="protein sequence ID" value="TVO75865.1"/>
    <property type="molecule type" value="Genomic_DNA"/>
</dbReference>
<dbReference type="InterPro" id="IPR008327">
    <property type="entry name" value="Sig_transdc_resp-reg_antiterm"/>
</dbReference>
<protein>
    <submittedName>
        <fullName evidence="9">Response regulator</fullName>
    </submittedName>
</protein>
<dbReference type="SMART" id="SM00448">
    <property type="entry name" value="REC"/>
    <property type="match status" value="1"/>
</dbReference>
<sequence length="198" mass="21531">MMSKNLLLADDDALVLATFGRGLRDAGYTVLVASNGQEAVEIAANNAIDLAILDIMMPELSGIEASKKLHAIGIPVIHLSAYDDKDTLEGALECGALGYLVKPIDVAKAVPTIETALKRADDMFKLQETEARLGKALDTANTVNFAVGILAERHRIDRHKAFDLIRDRARSERRKVKDIASEILKAVDYINDFGANKS</sequence>
<keyword evidence="3" id="KW-0805">Transcription regulation</keyword>
<dbReference type="Proteomes" id="UP000316649">
    <property type="component" value="Unassembled WGS sequence"/>
</dbReference>
<dbReference type="InterPro" id="IPR005561">
    <property type="entry name" value="ANTAR"/>
</dbReference>
<keyword evidence="4" id="KW-0238">DNA-binding</keyword>
<proteinExistence type="predicted"/>
<evidence type="ECO:0000256" key="6">
    <source>
        <dbReference type="PROSITE-ProRule" id="PRU00169"/>
    </source>
</evidence>
<feature type="domain" description="ANTAR" evidence="8">
    <location>
        <begin position="123"/>
        <end position="184"/>
    </location>
</feature>
<dbReference type="InterPro" id="IPR011006">
    <property type="entry name" value="CheY-like_superfamily"/>
</dbReference>
<evidence type="ECO:0000256" key="1">
    <source>
        <dbReference type="ARBA" id="ARBA00022553"/>
    </source>
</evidence>
<dbReference type="GO" id="GO:0000976">
    <property type="term" value="F:transcription cis-regulatory region binding"/>
    <property type="evidence" value="ECO:0007669"/>
    <property type="project" value="TreeGrafter"/>
</dbReference>
<name>A0A558DRU5_9GAMM</name>
<keyword evidence="1 6" id="KW-0597">Phosphoprotein</keyword>
<feature type="modified residue" description="4-aspartylphosphate" evidence="6">
    <location>
        <position position="54"/>
    </location>
</feature>
<evidence type="ECO:0000256" key="5">
    <source>
        <dbReference type="ARBA" id="ARBA00023163"/>
    </source>
</evidence>
<dbReference type="PANTHER" id="PTHR48111:SF1">
    <property type="entry name" value="TWO-COMPONENT RESPONSE REGULATOR ORR33"/>
    <property type="match status" value="1"/>
</dbReference>
<feature type="domain" description="Response regulatory" evidence="7">
    <location>
        <begin position="5"/>
        <end position="117"/>
    </location>
</feature>
<dbReference type="OrthoDB" id="9808843at2"/>
<dbReference type="AlphaFoldDB" id="A0A558DRU5"/>
<dbReference type="InterPro" id="IPR036388">
    <property type="entry name" value="WH-like_DNA-bd_sf"/>
</dbReference>
<dbReference type="InterPro" id="IPR039420">
    <property type="entry name" value="WalR-like"/>
</dbReference>
<keyword evidence="5" id="KW-0804">Transcription</keyword>
<evidence type="ECO:0000259" key="8">
    <source>
        <dbReference type="PROSITE" id="PS50921"/>
    </source>
</evidence>
<evidence type="ECO:0000259" key="7">
    <source>
        <dbReference type="PROSITE" id="PS50110"/>
    </source>
</evidence>
<keyword evidence="10" id="KW-1185">Reference proteome</keyword>
<evidence type="ECO:0000256" key="3">
    <source>
        <dbReference type="ARBA" id="ARBA00023015"/>
    </source>
</evidence>
<dbReference type="GO" id="GO:0000156">
    <property type="term" value="F:phosphorelay response regulator activity"/>
    <property type="evidence" value="ECO:0007669"/>
    <property type="project" value="TreeGrafter"/>
</dbReference>
<dbReference type="PROSITE" id="PS50921">
    <property type="entry name" value="ANTAR"/>
    <property type="match status" value="1"/>
</dbReference>
<evidence type="ECO:0000256" key="2">
    <source>
        <dbReference type="ARBA" id="ARBA00023012"/>
    </source>
</evidence>